<reference evidence="1" key="1">
    <citation type="submission" date="2021-06" db="EMBL/GenBank/DDBJ databases">
        <authorList>
            <person name="Kallberg Y."/>
            <person name="Tangrot J."/>
            <person name="Rosling A."/>
        </authorList>
    </citation>
    <scope>NUCLEOTIDE SEQUENCE</scope>
    <source>
        <strain evidence="1">AU212A</strain>
    </source>
</reference>
<keyword evidence="2" id="KW-1185">Reference proteome</keyword>
<name>A0ACA9LIT4_9GLOM</name>
<protein>
    <submittedName>
        <fullName evidence="1">9830_t:CDS:1</fullName>
    </submittedName>
</protein>
<feature type="non-terminal residue" evidence="1">
    <location>
        <position position="1"/>
    </location>
</feature>
<evidence type="ECO:0000313" key="2">
    <source>
        <dbReference type="Proteomes" id="UP000789860"/>
    </source>
</evidence>
<gene>
    <name evidence="1" type="ORF">SCALOS_LOCUS4338</name>
</gene>
<accession>A0ACA9LIT4</accession>
<dbReference type="Proteomes" id="UP000789860">
    <property type="component" value="Unassembled WGS sequence"/>
</dbReference>
<dbReference type="EMBL" id="CAJVPM010005789">
    <property type="protein sequence ID" value="CAG8527990.1"/>
    <property type="molecule type" value="Genomic_DNA"/>
</dbReference>
<proteinExistence type="predicted"/>
<organism evidence="1 2">
    <name type="scientific">Scutellospora calospora</name>
    <dbReference type="NCBI Taxonomy" id="85575"/>
    <lineage>
        <taxon>Eukaryota</taxon>
        <taxon>Fungi</taxon>
        <taxon>Fungi incertae sedis</taxon>
        <taxon>Mucoromycota</taxon>
        <taxon>Glomeromycotina</taxon>
        <taxon>Glomeromycetes</taxon>
        <taxon>Diversisporales</taxon>
        <taxon>Gigasporaceae</taxon>
        <taxon>Scutellospora</taxon>
    </lineage>
</organism>
<evidence type="ECO:0000313" key="1">
    <source>
        <dbReference type="EMBL" id="CAG8527990.1"/>
    </source>
</evidence>
<sequence length="141" mass="16985">KSNYARKELLYQIKLYRTREKPFDILYSNSETPLIWWFSLEDSFSKVDEYLNEDEDYIEITEIDLIEEVDENIELEENDNLTIQNILNLDKFYDELDEIEFSMDDEYDDNNSEKSNSLTSQLEEDIDWDPIAEVDKLIEDI</sequence>
<comment type="caution">
    <text evidence="1">The sequence shown here is derived from an EMBL/GenBank/DDBJ whole genome shotgun (WGS) entry which is preliminary data.</text>
</comment>